<evidence type="ECO:0000256" key="1">
    <source>
        <dbReference type="ARBA" id="ARBA00022839"/>
    </source>
</evidence>
<reference evidence="4" key="1">
    <citation type="submission" date="2016-10" db="EMBL/GenBank/DDBJ databases">
        <authorList>
            <person name="Varghese N."/>
            <person name="Submissions S."/>
        </authorList>
    </citation>
    <scope>NUCLEOTIDE SEQUENCE [LARGE SCALE GENOMIC DNA]</scope>
    <source>
        <strain evidence="4">CGMCC 1.10971</strain>
    </source>
</reference>
<dbReference type="InterPro" id="IPR022966">
    <property type="entry name" value="RNase_II/R_CS"/>
</dbReference>
<dbReference type="InterPro" id="IPR012340">
    <property type="entry name" value="NA-bd_OB-fold"/>
</dbReference>
<dbReference type="InterPro" id="IPR056404">
    <property type="entry name" value="HTH_RNase_II"/>
</dbReference>
<dbReference type="Gene3D" id="1.10.10.10">
    <property type="entry name" value="Winged helix-like DNA-binding domain superfamily/Winged helix DNA-binding domain"/>
    <property type="match status" value="1"/>
</dbReference>
<dbReference type="PANTHER" id="PTHR23355">
    <property type="entry name" value="RIBONUCLEASE"/>
    <property type="match status" value="1"/>
</dbReference>
<dbReference type="GO" id="GO:0000932">
    <property type="term" value="C:P-body"/>
    <property type="evidence" value="ECO:0007669"/>
    <property type="project" value="TreeGrafter"/>
</dbReference>
<dbReference type="Pfam" id="PF18614">
    <property type="entry name" value="RNase_II_C_S1"/>
    <property type="match status" value="1"/>
</dbReference>
<accession>A0A1I2QSJ4</accession>
<dbReference type="InterPro" id="IPR001900">
    <property type="entry name" value="RNase_II/R"/>
</dbReference>
<dbReference type="SMART" id="SM00955">
    <property type="entry name" value="RNB"/>
    <property type="match status" value="1"/>
</dbReference>
<dbReference type="Proteomes" id="UP000198623">
    <property type="component" value="Unassembled WGS sequence"/>
</dbReference>
<dbReference type="Gene3D" id="2.40.50.140">
    <property type="entry name" value="Nucleic acid-binding proteins"/>
    <property type="match status" value="1"/>
</dbReference>
<dbReference type="InterPro" id="IPR050180">
    <property type="entry name" value="RNR_Ribonuclease"/>
</dbReference>
<dbReference type="EMBL" id="FOOU01000005">
    <property type="protein sequence ID" value="SFG30623.1"/>
    <property type="molecule type" value="Genomic_DNA"/>
</dbReference>
<dbReference type="RefSeq" id="WP_090727009.1">
    <property type="nucleotide sequence ID" value="NZ_FOOU01000005.1"/>
</dbReference>
<dbReference type="GO" id="GO:0000175">
    <property type="term" value="F:3'-5'-RNA exonuclease activity"/>
    <property type="evidence" value="ECO:0007669"/>
    <property type="project" value="TreeGrafter"/>
</dbReference>
<dbReference type="OrthoDB" id="9764149at2"/>
<dbReference type="SUPFAM" id="SSF50249">
    <property type="entry name" value="Nucleic acid-binding proteins"/>
    <property type="match status" value="2"/>
</dbReference>
<proteinExistence type="predicted"/>
<sequence>MFISSSLKKVSVLRMSEFKIGALVYYKSKAARVDAIGDKDDKIEISILKTTKRVRNKDIKLLHPGPVGDISTLDIELPDPPETLSETLELLEEEAVSLSELSDFLYGEFSPQSAWSSWMLVMDGLYFELLADENAKDAGEDLIKARPQELIAADKEKRESRVQQQEAWDTLIKRISNGHIEETDYPQLIEVEQLACGERENSRILKAAGIQETKEAAHALLIKLGYWPQEYNPWPRRMGVTMSNPEIAIPEAVETSRRDLQHLQAWAIDDVGNQDPDDAISLEGNRLWVHIADVSSLVIPGSELDIEARSRGTNVYLPDQTIHMLPSGITQQLGLGLQEQSNALSIGFTIGENGEIEDIELCFSLLQVTRTTYDDADKELDSTFIELKSVTDRFHQRRINNNAAMLDLPEVNISVDNGEISIRPYRQGGSRKIVTEAMLAAGEAVALFAHKNNIPIPYAYQPEPVEIQHPQKMSEHYAYRRCFKASRHTTEPAAHFGLGLPIYTRVTSPIRRYLDLIVHQQLRAFLTQHSQQPQRPLLGHEELVERIGLADEASFAARKAERNSNQHWTMLYLNQYKTKQGEGNGNWQGEAVVVLHDERKTTVILPDLAIEPKLQRQDNTELDQSLTVQVQSVNIPELRAFFRVVN</sequence>
<dbReference type="AlphaFoldDB" id="A0A1I2QSJ4"/>
<dbReference type="PANTHER" id="PTHR23355:SF42">
    <property type="entry name" value="RIBONUCLEASE II, CHLOROPLASTIC_MITOCHONDRIAL"/>
    <property type="match status" value="1"/>
</dbReference>
<keyword evidence="1" id="KW-0540">Nuclease</keyword>
<gene>
    <name evidence="3" type="ORF">SAMN05216175_10581</name>
</gene>
<dbReference type="Pfam" id="PF23161">
    <property type="entry name" value="HTH_RNase_II"/>
    <property type="match status" value="1"/>
</dbReference>
<feature type="domain" description="RNB" evidence="2">
    <location>
        <begin position="257"/>
        <end position="528"/>
    </location>
</feature>
<dbReference type="GO" id="GO:0006402">
    <property type="term" value="P:mRNA catabolic process"/>
    <property type="evidence" value="ECO:0007669"/>
    <property type="project" value="TreeGrafter"/>
</dbReference>
<evidence type="ECO:0000259" key="2">
    <source>
        <dbReference type="SMART" id="SM00955"/>
    </source>
</evidence>
<dbReference type="InterPro" id="IPR036388">
    <property type="entry name" value="WH-like_DNA-bd_sf"/>
</dbReference>
<dbReference type="InterPro" id="IPR040596">
    <property type="entry name" value="RNase_II_C_S1"/>
</dbReference>
<dbReference type="PROSITE" id="PS01175">
    <property type="entry name" value="RIBONUCLEASE_II"/>
    <property type="match status" value="1"/>
</dbReference>
<dbReference type="Pfam" id="PF00773">
    <property type="entry name" value="RNB"/>
    <property type="match status" value="2"/>
</dbReference>
<evidence type="ECO:0000313" key="4">
    <source>
        <dbReference type="Proteomes" id="UP000198623"/>
    </source>
</evidence>
<evidence type="ECO:0000313" key="3">
    <source>
        <dbReference type="EMBL" id="SFG30623.1"/>
    </source>
</evidence>
<keyword evidence="4" id="KW-1185">Reference proteome</keyword>
<keyword evidence="1" id="KW-0269">Exonuclease</keyword>
<protein>
    <submittedName>
        <fullName evidence="3">Exoribonuclease-2</fullName>
    </submittedName>
</protein>
<organism evidence="3 4">
    <name type="scientific">Neptunomonas qingdaonensis</name>
    <dbReference type="NCBI Taxonomy" id="1045558"/>
    <lineage>
        <taxon>Bacteria</taxon>
        <taxon>Pseudomonadati</taxon>
        <taxon>Pseudomonadota</taxon>
        <taxon>Gammaproteobacteria</taxon>
        <taxon>Oceanospirillales</taxon>
        <taxon>Oceanospirillaceae</taxon>
        <taxon>Neptunomonas</taxon>
    </lineage>
</organism>
<dbReference type="STRING" id="1045558.SAMN05216175_10581"/>
<name>A0A1I2QSJ4_9GAMM</name>
<keyword evidence="1" id="KW-0378">Hydrolase</keyword>
<dbReference type="GO" id="GO:0003723">
    <property type="term" value="F:RNA binding"/>
    <property type="evidence" value="ECO:0007669"/>
    <property type="project" value="InterPro"/>
</dbReference>